<dbReference type="EMBL" id="CAXITT010000234">
    <property type="protein sequence ID" value="CAL1536584.1"/>
    <property type="molecule type" value="Genomic_DNA"/>
</dbReference>
<protein>
    <submittedName>
        <fullName evidence="3">Uncharacterized protein</fullName>
    </submittedName>
</protein>
<dbReference type="PANTHER" id="PTHR47977">
    <property type="entry name" value="RAS-RELATED PROTEIN RAB"/>
    <property type="match status" value="1"/>
</dbReference>
<dbReference type="InterPro" id="IPR027417">
    <property type="entry name" value="P-loop_NTPase"/>
</dbReference>
<dbReference type="InterPro" id="IPR001806">
    <property type="entry name" value="Small_GTPase"/>
</dbReference>
<evidence type="ECO:0000256" key="2">
    <source>
        <dbReference type="ARBA" id="ARBA00023134"/>
    </source>
</evidence>
<dbReference type="InterPro" id="IPR005225">
    <property type="entry name" value="Small_GTP-bd"/>
</dbReference>
<dbReference type="Proteomes" id="UP001497497">
    <property type="component" value="Unassembled WGS sequence"/>
</dbReference>
<dbReference type="SMART" id="SM00173">
    <property type="entry name" value="RAS"/>
    <property type="match status" value="1"/>
</dbReference>
<proteinExistence type="predicted"/>
<dbReference type="InterPro" id="IPR050227">
    <property type="entry name" value="Rab"/>
</dbReference>
<dbReference type="SMART" id="SM00175">
    <property type="entry name" value="RAB"/>
    <property type="match status" value="1"/>
</dbReference>
<keyword evidence="2" id="KW-0342">GTP-binding</keyword>
<dbReference type="GO" id="GO:0003924">
    <property type="term" value="F:GTPase activity"/>
    <property type="evidence" value="ECO:0007669"/>
    <property type="project" value="InterPro"/>
</dbReference>
<dbReference type="SUPFAM" id="SSF52540">
    <property type="entry name" value="P-loop containing nucleoside triphosphate hydrolases"/>
    <property type="match status" value="1"/>
</dbReference>
<comment type="caution">
    <text evidence="3">The sequence shown here is derived from an EMBL/GenBank/DDBJ whole genome shotgun (WGS) entry which is preliminary data.</text>
</comment>
<accession>A0AAV2HSY7</accession>
<dbReference type="PRINTS" id="PR00449">
    <property type="entry name" value="RASTRNSFRMNG"/>
</dbReference>
<evidence type="ECO:0000256" key="1">
    <source>
        <dbReference type="ARBA" id="ARBA00022741"/>
    </source>
</evidence>
<gene>
    <name evidence="3" type="ORF">GSLYS_00010497001</name>
</gene>
<dbReference type="GO" id="GO:0005525">
    <property type="term" value="F:GTP binding"/>
    <property type="evidence" value="ECO:0007669"/>
    <property type="project" value="UniProtKB-KW"/>
</dbReference>
<organism evidence="3 4">
    <name type="scientific">Lymnaea stagnalis</name>
    <name type="common">Great pond snail</name>
    <name type="synonym">Helix stagnalis</name>
    <dbReference type="NCBI Taxonomy" id="6523"/>
    <lineage>
        <taxon>Eukaryota</taxon>
        <taxon>Metazoa</taxon>
        <taxon>Spiralia</taxon>
        <taxon>Lophotrochozoa</taxon>
        <taxon>Mollusca</taxon>
        <taxon>Gastropoda</taxon>
        <taxon>Heterobranchia</taxon>
        <taxon>Euthyneura</taxon>
        <taxon>Panpulmonata</taxon>
        <taxon>Hygrophila</taxon>
        <taxon>Lymnaeoidea</taxon>
        <taxon>Lymnaeidae</taxon>
        <taxon>Lymnaea</taxon>
    </lineage>
</organism>
<evidence type="ECO:0000313" key="3">
    <source>
        <dbReference type="EMBL" id="CAL1536584.1"/>
    </source>
</evidence>
<keyword evidence="4" id="KW-1185">Reference proteome</keyword>
<dbReference type="FunFam" id="3.40.50.300:FF:001329">
    <property type="entry name" value="Small GTP-binding protein, putative"/>
    <property type="match status" value="1"/>
</dbReference>
<dbReference type="SMART" id="SM00174">
    <property type="entry name" value="RHO"/>
    <property type="match status" value="1"/>
</dbReference>
<dbReference type="PROSITE" id="PS51421">
    <property type="entry name" value="RAS"/>
    <property type="match status" value="1"/>
</dbReference>
<dbReference type="Gene3D" id="3.40.50.300">
    <property type="entry name" value="P-loop containing nucleotide triphosphate hydrolases"/>
    <property type="match status" value="1"/>
</dbReference>
<sequence>MSWQRLDESRFLFKVILVGNCSVGKSCMILRATDDFFNERSLPFVTYEFRTKTVDVSGVTAKIMLWDTHGEERFRILKPSYCRGADGVLLVFDITNRKSFTDLDAWLDKVRVYLSEHTLALLVGNKLDMADSRVVSEVEARQFAESAGLRYIETSVKDSTNVKDMITSVAQELVERRKQNLQQQLDRDNMVHLANTRGYYSEGLCFGANTCATI</sequence>
<keyword evidence="1" id="KW-0547">Nucleotide-binding</keyword>
<reference evidence="3 4" key="1">
    <citation type="submission" date="2024-04" db="EMBL/GenBank/DDBJ databases">
        <authorList>
            <consortium name="Genoscope - CEA"/>
            <person name="William W."/>
        </authorList>
    </citation>
    <scope>NUCLEOTIDE SEQUENCE [LARGE SCALE GENOMIC DNA]</scope>
</reference>
<dbReference type="Pfam" id="PF00071">
    <property type="entry name" value="Ras"/>
    <property type="match status" value="1"/>
</dbReference>
<dbReference type="PROSITE" id="PS51419">
    <property type="entry name" value="RAB"/>
    <property type="match status" value="1"/>
</dbReference>
<dbReference type="CDD" id="cd00154">
    <property type="entry name" value="Rab"/>
    <property type="match status" value="1"/>
</dbReference>
<evidence type="ECO:0000313" key="4">
    <source>
        <dbReference type="Proteomes" id="UP001497497"/>
    </source>
</evidence>
<dbReference type="NCBIfam" id="TIGR00231">
    <property type="entry name" value="small_GTP"/>
    <property type="match status" value="1"/>
</dbReference>
<name>A0AAV2HSY7_LYMST</name>
<dbReference type="AlphaFoldDB" id="A0AAV2HSY7"/>